<feature type="region of interest" description="Disordered" evidence="3">
    <location>
        <begin position="338"/>
        <end position="366"/>
    </location>
</feature>
<evidence type="ECO:0000256" key="1">
    <source>
        <dbReference type="ARBA" id="ARBA00022737"/>
    </source>
</evidence>
<evidence type="ECO:0000313" key="4">
    <source>
        <dbReference type="EMBL" id="CAE0411908.1"/>
    </source>
</evidence>
<accession>A0A7S3P805</accession>
<dbReference type="PANTHER" id="PTHR24153">
    <property type="entry name" value="ESPIN"/>
    <property type="match status" value="1"/>
</dbReference>
<dbReference type="EMBL" id="HBIM01011068">
    <property type="protein sequence ID" value="CAE0411908.1"/>
    <property type="molecule type" value="Transcribed_RNA"/>
</dbReference>
<dbReference type="SMART" id="SM00248">
    <property type="entry name" value="ANK"/>
    <property type="match status" value="3"/>
</dbReference>
<dbReference type="InterPro" id="IPR052420">
    <property type="entry name" value="Espin/Espin-like"/>
</dbReference>
<reference evidence="4" key="1">
    <citation type="submission" date="2021-01" db="EMBL/GenBank/DDBJ databases">
        <authorList>
            <person name="Corre E."/>
            <person name="Pelletier E."/>
            <person name="Niang G."/>
            <person name="Scheremetjew M."/>
            <person name="Finn R."/>
            <person name="Kale V."/>
            <person name="Holt S."/>
            <person name="Cochrane G."/>
            <person name="Meng A."/>
            <person name="Brown T."/>
            <person name="Cohen L."/>
        </authorList>
    </citation>
    <scope>NUCLEOTIDE SEQUENCE</scope>
    <source>
        <strain evidence="4">CCMP127</strain>
    </source>
</reference>
<keyword evidence="2" id="KW-0040">ANK repeat</keyword>
<dbReference type="AlphaFoldDB" id="A0A7S3P805"/>
<feature type="compositionally biased region" description="Low complexity" evidence="3">
    <location>
        <begin position="338"/>
        <end position="350"/>
    </location>
</feature>
<evidence type="ECO:0000256" key="2">
    <source>
        <dbReference type="ARBA" id="ARBA00023043"/>
    </source>
</evidence>
<dbReference type="PANTHER" id="PTHR24153:SF8">
    <property type="entry name" value="FORKED, ISOFORM F"/>
    <property type="match status" value="1"/>
</dbReference>
<organism evidence="4">
    <name type="scientific">Amphora coffeiformis</name>
    <dbReference type="NCBI Taxonomy" id="265554"/>
    <lineage>
        <taxon>Eukaryota</taxon>
        <taxon>Sar</taxon>
        <taxon>Stramenopiles</taxon>
        <taxon>Ochrophyta</taxon>
        <taxon>Bacillariophyta</taxon>
        <taxon>Bacillariophyceae</taxon>
        <taxon>Bacillariophycidae</taxon>
        <taxon>Thalassiophysales</taxon>
        <taxon>Catenulaceae</taxon>
        <taxon>Amphora</taxon>
    </lineage>
</organism>
<evidence type="ECO:0000256" key="3">
    <source>
        <dbReference type="SAM" id="MobiDB-lite"/>
    </source>
</evidence>
<dbReference type="GO" id="GO:0051015">
    <property type="term" value="F:actin filament binding"/>
    <property type="evidence" value="ECO:0007669"/>
    <property type="project" value="TreeGrafter"/>
</dbReference>
<name>A0A7S3P805_9STRA</name>
<keyword evidence="1" id="KW-0677">Repeat</keyword>
<dbReference type="InterPro" id="IPR002110">
    <property type="entry name" value="Ankyrin_rpt"/>
</dbReference>
<sequence length="600" mass="66535">MRHLFTDRWGNPIFESFTQQRLRRLFHRPGSTPLLFAVKNRNWDEVIRRCKSHPQELKLRDETTGNTPLHVACRLDPPAAVIRAMKSAARTPNNEGATPLFYAASHRMTKETLQALLQVARQIPAADGSGKDPTADLSNHGRSPVHHACASFRGLDLEAFKLLFEETLRMGQVEVDAADSPHFIDEEFIDDLGKEYFDQESGKKTVNVLEMKDLTGQTPLGLLFRRYRERVRHVISRVDRLHKKHNPERAALAAALTVHGDLGGLWEKARWIVARLSEERRRLNGSDIPETLDPQSPGELAVAHEAATWAMEQFGDRPSMVLESVSRRSLPPLRSLSSLDESAAVTSSSSDTEEVESDSSASFSRRTSKPRRRKFRIVHSSVGLVGYGCPPEMIRLAISIHPSQVKEMDEDGNLPIHIATTATSNVVEAHPSEASMVHALAAAAADGADDLSVLSDAALSFFSTATVCRTTNPFDKVLKMLLQHYPEGARIPQGKSGRLPLVMAIESGARTWEDGIRTLLNAYPPAMHKKRLIEQKLYPNLLGLVLGPTPVLDGVPRLIGVKRSSTARRSGLNAKSTLFDLLRTKPDWLTKESEDTQASP</sequence>
<protein>
    <submittedName>
        <fullName evidence="4">Uncharacterized protein</fullName>
    </submittedName>
</protein>
<dbReference type="GO" id="GO:0005737">
    <property type="term" value="C:cytoplasm"/>
    <property type="evidence" value="ECO:0007669"/>
    <property type="project" value="TreeGrafter"/>
</dbReference>
<gene>
    <name evidence="4" type="ORF">ACOF00016_LOCUS9193</name>
</gene>
<dbReference type="GO" id="GO:0051017">
    <property type="term" value="P:actin filament bundle assembly"/>
    <property type="evidence" value="ECO:0007669"/>
    <property type="project" value="TreeGrafter"/>
</dbReference>
<proteinExistence type="predicted"/>
<dbReference type="InterPro" id="IPR036770">
    <property type="entry name" value="Ankyrin_rpt-contain_sf"/>
</dbReference>
<dbReference type="Gene3D" id="1.25.40.20">
    <property type="entry name" value="Ankyrin repeat-containing domain"/>
    <property type="match status" value="1"/>
</dbReference>
<dbReference type="SUPFAM" id="SSF48403">
    <property type="entry name" value="Ankyrin repeat"/>
    <property type="match status" value="1"/>
</dbReference>